<comment type="caution">
    <text evidence="2">The sequence shown here is derived from an EMBL/GenBank/DDBJ whole genome shotgun (WGS) entry which is preliminary data.</text>
</comment>
<evidence type="ECO:0000313" key="2">
    <source>
        <dbReference type="EMBL" id="MEX5727658.1"/>
    </source>
</evidence>
<dbReference type="SUPFAM" id="SSF53335">
    <property type="entry name" value="S-adenosyl-L-methionine-dependent methyltransferases"/>
    <property type="match status" value="1"/>
</dbReference>
<evidence type="ECO:0000259" key="1">
    <source>
        <dbReference type="Pfam" id="PF08241"/>
    </source>
</evidence>
<feature type="domain" description="Methyltransferase type 11" evidence="1">
    <location>
        <begin position="64"/>
        <end position="133"/>
    </location>
</feature>
<protein>
    <submittedName>
        <fullName evidence="2">SAM-dependent methyltransferase</fullName>
    </submittedName>
</protein>
<reference evidence="2 3" key="1">
    <citation type="submission" date="2024-06" db="EMBL/GenBank/DDBJ databases">
        <title>Genome of Rhodovulum iodosum, a marine photoferrotroph.</title>
        <authorList>
            <person name="Bianchini G."/>
            <person name="Nikeleit V."/>
            <person name="Kappler A."/>
            <person name="Bryce C."/>
            <person name="Sanchez-Baracaldo P."/>
        </authorList>
    </citation>
    <scope>NUCLEOTIDE SEQUENCE [LARGE SCALE GENOMIC DNA]</scope>
    <source>
        <strain evidence="2 3">UT/N1</strain>
    </source>
</reference>
<keyword evidence="3" id="KW-1185">Reference proteome</keyword>
<dbReference type="InterPro" id="IPR013216">
    <property type="entry name" value="Methyltransf_11"/>
</dbReference>
<dbReference type="GO" id="GO:0032259">
    <property type="term" value="P:methylation"/>
    <property type="evidence" value="ECO:0007669"/>
    <property type="project" value="UniProtKB-KW"/>
</dbReference>
<dbReference type="InterPro" id="IPR029063">
    <property type="entry name" value="SAM-dependent_MTases_sf"/>
</dbReference>
<gene>
    <name evidence="2" type="ORF">Ga0609869_001011</name>
</gene>
<dbReference type="Proteomes" id="UP001560019">
    <property type="component" value="Unassembled WGS sequence"/>
</dbReference>
<dbReference type="Gene3D" id="3.40.50.150">
    <property type="entry name" value="Vaccinia Virus protein VP39"/>
    <property type="match status" value="1"/>
</dbReference>
<keyword evidence="2" id="KW-0808">Transferase</keyword>
<name>A0ABV3XRD0_9RHOB</name>
<accession>A0ABV3XRD0</accession>
<dbReference type="EMBL" id="JBEHHI010000001">
    <property type="protein sequence ID" value="MEX5727658.1"/>
    <property type="molecule type" value="Genomic_DNA"/>
</dbReference>
<keyword evidence="2" id="KW-0489">Methyltransferase</keyword>
<organism evidence="2 3">
    <name type="scientific">Rhodovulum iodosum</name>
    <dbReference type="NCBI Taxonomy" id="68291"/>
    <lineage>
        <taxon>Bacteria</taxon>
        <taxon>Pseudomonadati</taxon>
        <taxon>Pseudomonadota</taxon>
        <taxon>Alphaproteobacteria</taxon>
        <taxon>Rhodobacterales</taxon>
        <taxon>Paracoccaceae</taxon>
        <taxon>Rhodovulum</taxon>
    </lineage>
</organism>
<sequence>MAVVRRLLRHERIYTGENGMENQTNRPSNYQSGKYWQERMDMLYYQYLDYIVRTVASSAESMIDVGSGNCPYLEWFDWIPERYSVDIRVPYNSPAVKGMKGDIHSMDFKRKFDVCTCFQVLEHVPDAGKFAQRLLELSDLTVVSVPFKWPEGRTKGHVHDPVDCPKLTSWFGRRANYQIVVSEPFRKVKSDRLIAIYHRDPSVEFSNAAVEGRIRREDGMRPSLRR</sequence>
<evidence type="ECO:0000313" key="3">
    <source>
        <dbReference type="Proteomes" id="UP001560019"/>
    </source>
</evidence>
<proteinExistence type="predicted"/>
<dbReference type="Pfam" id="PF08241">
    <property type="entry name" value="Methyltransf_11"/>
    <property type="match status" value="1"/>
</dbReference>
<dbReference type="GO" id="GO:0008168">
    <property type="term" value="F:methyltransferase activity"/>
    <property type="evidence" value="ECO:0007669"/>
    <property type="project" value="UniProtKB-KW"/>
</dbReference>